<evidence type="ECO:0000313" key="6">
    <source>
        <dbReference type="Proteomes" id="UP001326110"/>
    </source>
</evidence>
<dbReference type="Gene3D" id="2.60.34.10">
    <property type="entry name" value="Substrate Binding Domain Of DNAk, Chain A, domain 1"/>
    <property type="match status" value="1"/>
</dbReference>
<dbReference type="PROSITE" id="PS00297">
    <property type="entry name" value="HSP70_1"/>
    <property type="match status" value="1"/>
</dbReference>
<dbReference type="Gene3D" id="3.30.420.40">
    <property type="match status" value="2"/>
</dbReference>
<evidence type="ECO:0000256" key="1">
    <source>
        <dbReference type="ARBA" id="ARBA00007381"/>
    </source>
</evidence>
<evidence type="ECO:0000256" key="4">
    <source>
        <dbReference type="RuleBase" id="RU003322"/>
    </source>
</evidence>
<keyword evidence="3 4" id="KW-0067">ATP-binding</keyword>
<dbReference type="Proteomes" id="UP001326110">
    <property type="component" value="Chromosome"/>
</dbReference>
<dbReference type="PANTHER" id="PTHR19375">
    <property type="entry name" value="HEAT SHOCK PROTEIN 70KDA"/>
    <property type="match status" value="1"/>
</dbReference>
<dbReference type="Gene3D" id="3.90.640.10">
    <property type="entry name" value="Actin, Chain A, domain 4"/>
    <property type="match status" value="1"/>
</dbReference>
<gene>
    <name evidence="5" type="ORF">SR858_09375</name>
</gene>
<proteinExistence type="inferred from homology"/>
<dbReference type="SUPFAM" id="SSF53067">
    <property type="entry name" value="Actin-like ATPase domain"/>
    <property type="match status" value="2"/>
</dbReference>
<dbReference type="InterPro" id="IPR042030">
    <property type="entry name" value="HscC_NBD"/>
</dbReference>
<keyword evidence="6" id="KW-1185">Reference proteome</keyword>
<dbReference type="SUPFAM" id="SSF100920">
    <property type="entry name" value="Heat shock protein 70kD (HSP70), peptide-binding domain"/>
    <property type="match status" value="1"/>
</dbReference>
<evidence type="ECO:0000313" key="5">
    <source>
        <dbReference type="EMBL" id="WQH07454.1"/>
    </source>
</evidence>
<dbReference type="GeneID" id="43164179"/>
<protein>
    <submittedName>
        <fullName evidence="5">Molecular chaperone HscC</fullName>
    </submittedName>
</protein>
<reference evidence="5 6" key="1">
    <citation type="submission" date="2023-11" db="EMBL/GenBank/DDBJ databases">
        <title>MicrobeMod: A computational toolkit for identifying prokaryotic methylation and restriction-modification with nanopore sequencing.</title>
        <authorList>
            <person name="Crits-Christoph A."/>
            <person name="Kang S.C."/>
            <person name="Lee H."/>
            <person name="Ostrov N."/>
        </authorList>
    </citation>
    <scope>NUCLEOTIDE SEQUENCE [LARGE SCALE GENOMIC DNA]</scope>
    <source>
        <strain evidence="5 6">ATCC 25935</strain>
    </source>
</reference>
<dbReference type="InterPro" id="IPR029047">
    <property type="entry name" value="HSP70_peptide-bd_sf"/>
</dbReference>
<dbReference type="CDD" id="cd10235">
    <property type="entry name" value="ASKHA_NBD_HSP70_HscC"/>
    <property type="match status" value="1"/>
</dbReference>
<dbReference type="RefSeq" id="WP_040377905.1">
    <property type="nucleotide sequence ID" value="NZ_CP140152.1"/>
</dbReference>
<evidence type="ECO:0000256" key="2">
    <source>
        <dbReference type="ARBA" id="ARBA00022741"/>
    </source>
</evidence>
<dbReference type="Pfam" id="PF00012">
    <property type="entry name" value="HSP70"/>
    <property type="match status" value="2"/>
</dbReference>
<comment type="similarity">
    <text evidence="1 4">Belongs to the heat shock protein 70 family.</text>
</comment>
<dbReference type="EMBL" id="CP140152">
    <property type="protein sequence ID" value="WQH07454.1"/>
    <property type="molecule type" value="Genomic_DNA"/>
</dbReference>
<dbReference type="InterPro" id="IPR018181">
    <property type="entry name" value="Heat_shock_70_CS"/>
</dbReference>
<organism evidence="5 6">
    <name type="scientific">Duganella zoogloeoides</name>
    <dbReference type="NCBI Taxonomy" id="75659"/>
    <lineage>
        <taxon>Bacteria</taxon>
        <taxon>Pseudomonadati</taxon>
        <taxon>Pseudomonadota</taxon>
        <taxon>Betaproteobacteria</taxon>
        <taxon>Burkholderiales</taxon>
        <taxon>Oxalobacteraceae</taxon>
        <taxon>Telluria group</taxon>
        <taxon>Duganella</taxon>
    </lineage>
</organism>
<evidence type="ECO:0000256" key="3">
    <source>
        <dbReference type="ARBA" id="ARBA00022840"/>
    </source>
</evidence>
<keyword evidence="2 4" id="KW-0547">Nucleotide-binding</keyword>
<dbReference type="PROSITE" id="PS01036">
    <property type="entry name" value="HSP70_3"/>
    <property type="match status" value="1"/>
</dbReference>
<name>A0ABZ0Y5W6_9BURK</name>
<dbReference type="InterPro" id="IPR043129">
    <property type="entry name" value="ATPase_NBD"/>
</dbReference>
<dbReference type="PRINTS" id="PR00301">
    <property type="entry name" value="HEATSHOCK70"/>
</dbReference>
<dbReference type="PROSITE" id="PS00329">
    <property type="entry name" value="HSP70_2"/>
    <property type="match status" value="1"/>
</dbReference>
<sequence length="577" mass="63738">MIVGIDLGTTNSLIAVWENGAARLIPNSLGETLTPSCVSVDEDGTILVGRAARERLQTHPDRTAAVFKRYMGSDRTLRLGQRDFRPEELSALILRSLKEDAEAVLGHPVTEAIITVPAYFSDSQRKATRAAGQLAGLKVDRLLNEPTAAALAYGIHQRDAETRFLVFDLGGGTFDVSVLDLFEGVMEVRASAGDNMLGGEDFVLAMVDHFLAHHKLPATLKNDPYFMQRLLASCERAKRALSDTAAASIEIYHDDTQYTLALDEAALERICTVLLRRLRDPIERALRDANLKISELDNIVLAGGATRMPVVRKLVARMFGRFPACDINPDEVVALGAAVQAGLKMRDAALDEVVMTDVSPYSLGIEVSMQLGERNFAGGHFDPIIERNTPVPVSRVKQYHPVSDKQKWLELRVFQGEARMTRDNILLGSLKVKLAGGAIADSGVDIRFTYDVNGLLQVEATVTATSAVHTLVIEGNPGLLSEEDIAKRFVSLSELKIHPRDRIEHRTLLARAERLYQLMRGQGREWFGAQIVLFEQALDSQDKRVVEPARKQFEAMLNEIEHDSFVTPLSMPLNEPQ</sequence>
<accession>A0ABZ0Y5W6</accession>
<dbReference type="InterPro" id="IPR013126">
    <property type="entry name" value="Hsp_70_fam"/>
</dbReference>